<dbReference type="InterPro" id="IPR006020">
    <property type="entry name" value="PTB/PI_dom"/>
</dbReference>
<dbReference type="Pfam" id="PF12796">
    <property type="entry name" value="Ank_2"/>
    <property type="match status" value="3"/>
</dbReference>
<feature type="domain" description="SAM" evidence="6">
    <location>
        <begin position="1193"/>
        <end position="1265"/>
    </location>
</feature>
<dbReference type="SUPFAM" id="SSF47769">
    <property type="entry name" value="SAM/Pointed domain"/>
    <property type="match status" value="1"/>
</dbReference>
<dbReference type="InterPro" id="IPR001660">
    <property type="entry name" value="SAM"/>
</dbReference>
<evidence type="ECO:0000256" key="1">
    <source>
        <dbReference type="ARBA" id="ARBA00022737"/>
    </source>
</evidence>
<dbReference type="SMART" id="SM00462">
    <property type="entry name" value="PTB"/>
    <property type="match status" value="1"/>
</dbReference>
<evidence type="ECO:0000256" key="2">
    <source>
        <dbReference type="ARBA" id="ARBA00023043"/>
    </source>
</evidence>
<feature type="repeat" description="ANK" evidence="3">
    <location>
        <begin position="283"/>
        <end position="315"/>
    </location>
</feature>
<keyword evidence="2 3" id="KW-0040">ANK repeat</keyword>
<dbReference type="Pfam" id="PF00640">
    <property type="entry name" value="PID"/>
    <property type="match status" value="1"/>
</dbReference>
<dbReference type="InterPro" id="IPR013761">
    <property type="entry name" value="SAM/pointed_sf"/>
</dbReference>
<dbReference type="InterPro" id="IPR002110">
    <property type="entry name" value="Ankyrin_rpt"/>
</dbReference>
<evidence type="ECO:0000256" key="3">
    <source>
        <dbReference type="PROSITE-ProRule" id="PRU00023"/>
    </source>
</evidence>
<name>A0A3P7U2X1_BRUPA</name>
<evidence type="ECO:0000259" key="5">
    <source>
        <dbReference type="PROSITE" id="PS01179"/>
    </source>
</evidence>
<dbReference type="SMART" id="SM00248">
    <property type="entry name" value="ANK"/>
    <property type="match status" value="6"/>
</dbReference>
<dbReference type="PROSITE" id="PS50088">
    <property type="entry name" value="ANK_REPEAT"/>
    <property type="match status" value="5"/>
</dbReference>
<dbReference type="PRINTS" id="PR01415">
    <property type="entry name" value="ANKYRIN"/>
</dbReference>
<feature type="compositionally biased region" description="Basic and acidic residues" evidence="4">
    <location>
        <begin position="850"/>
        <end position="860"/>
    </location>
</feature>
<dbReference type="Gene3D" id="2.30.29.30">
    <property type="entry name" value="Pleckstrin-homology domain (PH domain)/Phosphotyrosine-binding domain (PTB)"/>
    <property type="match status" value="1"/>
</dbReference>
<feature type="compositionally biased region" description="Low complexity" evidence="4">
    <location>
        <begin position="924"/>
        <end position="934"/>
    </location>
</feature>
<dbReference type="Gene3D" id="1.25.40.20">
    <property type="entry name" value="Ankyrin repeat-containing domain"/>
    <property type="match status" value="2"/>
</dbReference>
<feature type="compositionally biased region" description="Polar residues" evidence="4">
    <location>
        <begin position="839"/>
        <end position="849"/>
    </location>
</feature>
<evidence type="ECO:0000313" key="7">
    <source>
        <dbReference type="EMBL" id="VDN82764.1"/>
    </source>
</evidence>
<dbReference type="Proteomes" id="UP000278627">
    <property type="component" value="Unassembled WGS sequence"/>
</dbReference>
<reference evidence="7 8" key="1">
    <citation type="submission" date="2018-11" db="EMBL/GenBank/DDBJ databases">
        <authorList>
            <consortium name="Pathogen Informatics"/>
        </authorList>
    </citation>
    <scope>NUCLEOTIDE SEQUENCE [LARGE SCALE GENOMIC DNA]</scope>
</reference>
<dbReference type="SMART" id="SM00454">
    <property type="entry name" value="SAM"/>
    <property type="match status" value="1"/>
</dbReference>
<feature type="region of interest" description="Disordered" evidence="4">
    <location>
        <begin position="924"/>
        <end position="947"/>
    </location>
</feature>
<feature type="repeat" description="ANK" evidence="3">
    <location>
        <begin position="202"/>
        <end position="234"/>
    </location>
</feature>
<evidence type="ECO:0000256" key="4">
    <source>
        <dbReference type="SAM" id="MobiDB-lite"/>
    </source>
</evidence>
<proteinExistence type="predicted"/>
<feature type="compositionally biased region" description="Basic and acidic residues" evidence="4">
    <location>
        <begin position="660"/>
        <end position="676"/>
    </location>
</feature>
<dbReference type="SUPFAM" id="SSF48403">
    <property type="entry name" value="Ankyrin repeat"/>
    <property type="match status" value="1"/>
</dbReference>
<gene>
    <name evidence="7" type="ORF">BPAG_LOCUS1578</name>
</gene>
<feature type="repeat" description="ANK" evidence="3">
    <location>
        <begin position="134"/>
        <end position="166"/>
    </location>
</feature>
<feature type="repeat" description="ANK" evidence="3">
    <location>
        <begin position="315"/>
        <end position="347"/>
    </location>
</feature>
<keyword evidence="1" id="KW-0677">Repeat</keyword>
<feature type="repeat" description="ANK" evidence="3">
    <location>
        <begin position="168"/>
        <end position="190"/>
    </location>
</feature>
<dbReference type="PROSITE" id="PS50297">
    <property type="entry name" value="ANK_REP_REGION"/>
    <property type="match status" value="4"/>
</dbReference>
<dbReference type="PROSITE" id="PS50105">
    <property type="entry name" value="SAM_DOMAIN"/>
    <property type="match status" value="1"/>
</dbReference>
<dbReference type="InterPro" id="IPR033635">
    <property type="entry name" value="ANKS1/Caskin"/>
</dbReference>
<accession>A0A3P7U2X1</accession>
<feature type="compositionally biased region" description="Polar residues" evidence="4">
    <location>
        <begin position="677"/>
        <end position="697"/>
    </location>
</feature>
<evidence type="ECO:0008006" key="9">
    <source>
        <dbReference type="Google" id="ProtNLM"/>
    </source>
</evidence>
<dbReference type="Gene3D" id="1.10.150.50">
    <property type="entry name" value="Transcription Factor, Ets-1"/>
    <property type="match status" value="1"/>
</dbReference>
<evidence type="ECO:0000313" key="8">
    <source>
        <dbReference type="Proteomes" id="UP000278627"/>
    </source>
</evidence>
<feature type="compositionally biased region" description="Polar residues" evidence="4">
    <location>
        <begin position="879"/>
        <end position="889"/>
    </location>
</feature>
<dbReference type="PROSITE" id="PS01179">
    <property type="entry name" value="PID"/>
    <property type="match status" value="1"/>
</dbReference>
<feature type="region of interest" description="Disordered" evidence="4">
    <location>
        <begin position="660"/>
        <end position="697"/>
    </location>
</feature>
<dbReference type="InterPro" id="IPR036770">
    <property type="entry name" value="Ankyrin_rpt-contain_sf"/>
</dbReference>
<dbReference type="PANTHER" id="PTHR24174:SF16">
    <property type="entry name" value="CASKIN-2"/>
    <property type="match status" value="1"/>
</dbReference>
<evidence type="ECO:0000259" key="6">
    <source>
        <dbReference type="PROSITE" id="PS50105"/>
    </source>
</evidence>
<sequence>MLLELSCFILPRSLYTHIPNFISPILHTLSLPPPYFWVDQAEVFFSFGSFQAIEIPAHNYTVLFSPSGFPVVFKNCLKPPDNKELFEAVRRGDAQKVQTWLLSRRNRRPRTPLNFLRTSTSHSAWLCSIVDPLNGYTVLHLAALLGHKEVVKILLNVDSQMARIKDRRGCFPIHLAAWNGHVEVIQTLINAEPNTVDAVNNAKESPLHLSAQHGHGKVVAVLLANHADARMRNARAETALDVAARFGKANVCRLLICNCPELALQSASECITTDPGRSRHLAQVVYPLHAAARHGHIDCLQILCHSGFDLDYVTEEGSALHVAALFGKVEAVKLLLEQGINVDTRDGQGRTVLETLAEHENEKASDLTQVIQSREGWSECRKLIEAYIHKYKDRESDRISAANHSIYLNLPFCSKYGANPKDVIWKPIPRLSTARLQSSRNHVQHSSSYGPDATLDISTCCPPPSIVTKMVALVNVEHNQDDISILPLSTVHVESSGSESGSQPSPSQVEDFGVENRVPRFTVIVPNHRYQHTLQKNQKNGILLPRMGVRTSLNSDSVVMCPSPLSYDAWQSQHAGPYDNVISPRHPLLGYDNVPQNPVVYDNAPPPGHRCWQHFCELKSIHKSGCENVDAPSCSIRSDDIQTIPPVKPNRQRLSVLEKTLKPEPTPRKSKAHEASTIKNSGSVKYRPPSSSSLRTESPASIITFACSTLERSLSPGEQSSSVPSGTVSLNQGRAPLALPEEVSMSASASILSVQNSPERYFMEEVSLRMQLILLNCIEKSLSITHHYTKRRRHSRLLNDDYFVLDHSPVTIFNSGCSVKVIFNECETASASCAESITGENENEANTDNGHSELDHLPSPETTESRIHHFLCSQDNVKQRLSQSPSVSKRSQHTQKDAMSPSSTVESDCTLASSCSLPIISHVSSTPPSVVSPSQEHSHPYKQSSMDDQSFSSAEVRFRTASSVPTHGSINKEMCGLSISSDGDHQRGEINNTIQTSFAQSDKVSTRRSSLDESIEWKKKICCQISEIMESFGGAICRESVFAAHYEPKVAVYLRDRRSQALMLQLNGPQAVQNRQSFGFDADKRYKQPVGTERGVNAVAEWLNVCVGIPNPRANEIAEILESNGFDSINHMVCFCSDKQGDLCCAVYIDDCYLQQSTLDRVSMQEIGLDKSTQHQIGMYLENYPNVSVPSANSFTYVSDWLHSLDLEDYLGHFISGGLTSMLIVFAVDSTRKHLKVNGLLTILGITKLGHQKRILNSLKKAKEERRQRAAERAAVAQEEEVDSGQESRSTMQSSSSTQIPHSVVVGGHPTEWQHSSNTLVESCISYSAHYLGSMEISNVEETEDSRRAMIKLKRGIREIAKVPHVLLEISVSGVRVLDAVTKQLTVEHEIAQIQIVCQDERDLNCFAYISQDGDRHFCHVFCVLTADVATEIIVTLGQAFEVCYRITNDSYGSTEPIAI</sequence>
<dbReference type="CDD" id="cd01274">
    <property type="entry name" value="PTB_Anks"/>
    <property type="match status" value="1"/>
</dbReference>
<dbReference type="EMBL" id="UZAD01000135">
    <property type="protein sequence ID" value="VDN82764.1"/>
    <property type="molecule type" value="Genomic_DNA"/>
</dbReference>
<organism evidence="7 8">
    <name type="scientific">Brugia pahangi</name>
    <name type="common">Filarial nematode worm</name>
    <dbReference type="NCBI Taxonomy" id="6280"/>
    <lineage>
        <taxon>Eukaryota</taxon>
        <taxon>Metazoa</taxon>
        <taxon>Ecdysozoa</taxon>
        <taxon>Nematoda</taxon>
        <taxon>Chromadorea</taxon>
        <taxon>Rhabditida</taxon>
        <taxon>Spirurina</taxon>
        <taxon>Spiruromorpha</taxon>
        <taxon>Filarioidea</taxon>
        <taxon>Onchocercidae</taxon>
        <taxon>Brugia</taxon>
    </lineage>
</organism>
<dbReference type="SUPFAM" id="SSF50729">
    <property type="entry name" value="PH domain-like"/>
    <property type="match status" value="1"/>
</dbReference>
<feature type="region of interest" description="Disordered" evidence="4">
    <location>
        <begin position="879"/>
        <end position="905"/>
    </location>
</feature>
<dbReference type="GO" id="GO:0005829">
    <property type="term" value="C:cytosol"/>
    <property type="evidence" value="ECO:0007669"/>
    <property type="project" value="TreeGrafter"/>
</dbReference>
<dbReference type="InterPro" id="IPR011993">
    <property type="entry name" value="PH-like_dom_sf"/>
</dbReference>
<feature type="region of interest" description="Disordered" evidence="4">
    <location>
        <begin position="1267"/>
        <end position="1301"/>
    </location>
</feature>
<feature type="domain" description="PID" evidence="5">
    <location>
        <begin position="1325"/>
        <end position="1446"/>
    </location>
</feature>
<dbReference type="PANTHER" id="PTHR24174">
    <property type="entry name" value="ANKYRIN REPEAT AND STERILE ALPHA MOTIF DOMAIN-CONTAINING PROTEIN 1"/>
    <property type="match status" value="1"/>
</dbReference>
<feature type="compositionally biased region" description="Low complexity" evidence="4">
    <location>
        <begin position="1285"/>
        <end position="1299"/>
    </location>
</feature>
<protein>
    <recommendedName>
        <fullName evidence="9">ANK_REP_REGION domain-containing protein</fullName>
    </recommendedName>
</protein>
<dbReference type="Pfam" id="PF00536">
    <property type="entry name" value="SAM_1"/>
    <property type="match status" value="1"/>
</dbReference>
<keyword evidence="8" id="KW-1185">Reference proteome</keyword>
<feature type="region of interest" description="Disordered" evidence="4">
    <location>
        <begin position="839"/>
        <end position="860"/>
    </location>
</feature>